<dbReference type="PANTHER" id="PTHR22893">
    <property type="entry name" value="NADH OXIDOREDUCTASE-RELATED"/>
    <property type="match status" value="1"/>
</dbReference>
<keyword evidence="3" id="KW-0560">Oxidoreductase</keyword>
<protein>
    <submittedName>
        <fullName evidence="5">FMN-linked oxidoreductase</fullName>
    </submittedName>
</protein>
<name>A0A1X0R5Y2_RHIZD</name>
<accession>A0A1X0R5Y2</accession>
<dbReference type="GO" id="GO:0016628">
    <property type="term" value="F:oxidoreductase activity, acting on the CH-CH group of donors, NAD or NADP as acceptor"/>
    <property type="evidence" value="ECO:0007669"/>
    <property type="project" value="UniProtKB-ARBA"/>
</dbReference>
<comment type="similarity">
    <text evidence="2">Belongs to the NADH:flavin oxidoreductase/NADH oxidase family.</text>
</comment>
<reference evidence="5" key="1">
    <citation type="journal article" date="2016" name="Proc. Natl. Acad. Sci. U.S.A.">
        <title>Lipid metabolic changes in an early divergent fungus govern the establishment of a mutualistic symbiosis with endobacteria.</title>
        <authorList>
            <person name="Lastovetsky O.A."/>
            <person name="Gaspar M.L."/>
            <person name="Mondo S.J."/>
            <person name="LaButti K.M."/>
            <person name="Sandor L."/>
            <person name="Grigoriev I.V."/>
            <person name="Henry S.A."/>
            <person name="Pawlowska T.E."/>
        </authorList>
    </citation>
    <scope>NUCLEOTIDE SEQUENCE [LARGE SCALE GENOMIC DNA]</scope>
    <source>
        <strain evidence="5">ATCC 52814</strain>
    </source>
</reference>
<dbReference type="VEuPathDB" id="FungiDB:BCV72DRAFT_226692"/>
<dbReference type="FunFam" id="3.20.20.70:FF:000059">
    <property type="entry name" value="N-ethylmaleimide reductase, FMN-linked"/>
    <property type="match status" value="1"/>
</dbReference>
<dbReference type="EMBL" id="KV921904">
    <property type="protein sequence ID" value="ORE07427.1"/>
    <property type="molecule type" value="Genomic_DNA"/>
</dbReference>
<dbReference type="Gene3D" id="3.20.20.70">
    <property type="entry name" value="Aldolase class I"/>
    <property type="match status" value="1"/>
</dbReference>
<dbReference type="CDD" id="cd02933">
    <property type="entry name" value="OYE_like_FMN"/>
    <property type="match status" value="1"/>
</dbReference>
<evidence type="ECO:0000256" key="1">
    <source>
        <dbReference type="ARBA" id="ARBA00001917"/>
    </source>
</evidence>
<proteinExistence type="inferred from homology"/>
<dbReference type="InterPro" id="IPR013785">
    <property type="entry name" value="Aldolase_TIM"/>
</dbReference>
<dbReference type="GO" id="GO:0010181">
    <property type="term" value="F:FMN binding"/>
    <property type="evidence" value="ECO:0007669"/>
    <property type="project" value="InterPro"/>
</dbReference>
<dbReference type="PANTHER" id="PTHR22893:SF91">
    <property type="entry name" value="NADPH DEHYDROGENASE 2-RELATED"/>
    <property type="match status" value="1"/>
</dbReference>
<dbReference type="GO" id="GO:0005829">
    <property type="term" value="C:cytosol"/>
    <property type="evidence" value="ECO:0007669"/>
    <property type="project" value="UniProtKB-ARBA"/>
</dbReference>
<dbReference type="Proteomes" id="UP000242414">
    <property type="component" value="Unassembled WGS sequence"/>
</dbReference>
<dbReference type="InterPro" id="IPR045247">
    <property type="entry name" value="Oye-like"/>
</dbReference>
<evidence type="ECO:0000256" key="3">
    <source>
        <dbReference type="ARBA" id="ARBA00023002"/>
    </source>
</evidence>
<gene>
    <name evidence="5" type="ORF">BCV72DRAFT_226692</name>
</gene>
<dbReference type="Pfam" id="PF00724">
    <property type="entry name" value="Oxidored_FMN"/>
    <property type="match status" value="1"/>
</dbReference>
<dbReference type="InterPro" id="IPR001155">
    <property type="entry name" value="OxRdtase_FMN_N"/>
</dbReference>
<evidence type="ECO:0000256" key="2">
    <source>
        <dbReference type="ARBA" id="ARBA00005979"/>
    </source>
</evidence>
<organism evidence="5">
    <name type="scientific">Rhizopus microsporus var. microsporus</name>
    <dbReference type="NCBI Taxonomy" id="86635"/>
    <lineage>
        <taxon>Eukaryota</taxon>
        <taxon>Fungi</taxon>
        <taxon>Fungi incertae sedis</taxon>
        <taxon>Mucoromycota</taxon>
        <taxon>Mucoromycotina</taxon>
        <taxon>Mucoromycetes</taxon>
        <taxon>Mucorales</taxon>
        <taxon>Mucorineae</taxon>
        <taxon>Rhizopodaceae</taxon>
        <taxon>Rhizopus</taxon>
    </lineage>
</organism>
<sequence length="370" mass="41329">MTIQGLSTPIKVGNHQLNHRVVMAPCVRFRNTLEGVPTDLVVEYYGQRASNGGLLISEATGIDRLAGLYVRSSGIFTKEQIEGWKKVTNAVHQKGGVFFMQLWHGGRAGTKTLNPNGEQVVSASDVPVAGLNYFGGNIEHEVPRPLTLTEIKEWIQTYRQAALNAIEAGFDGVEIHAANGYLIDQFINSNCNKRTDEYGGSIENRARFALEIVDAITEAIGEERTAIRFSPGGAYNDMFDDSVVETWSYITSQLQKHHPHLAYLHFIEPRSSFTSDQNGFTEDTLAPFRQIWKGPFIAASGFSTSLEKAHEYAQKHGTLVAFGRAFIANPDLPERLFHGWPLNKYDRPTFYTNTAEGYIDYPFYKAIENV</sequence>
<dbReference type="SUPFAM" id="SSF51395">
    <property type="entry name" value="FMN-linked oxidoreductases"/>
    <property type="match status" value="1"/>
</dbReference>
<feature type="domain" description="NADH:flavin oxidoreductase/NADH oxidase N-terminal" evidence="4">
    <location>
        <begin position="8"/>
        <end position="343"/>
    </location>
</feature>
<comment type="cofactor">
    <cofactor evidence="1">
        <name>FMN</name>
        <dbReference type="ChEBI" id="CHEBI:58210"/>
    </cofactor>
</comment>
<evidence type="ECO:0000313" key="5">
    <source>
        <dbReference type="EMBL" id="ORE07427.1"/>
    </source>
</evidence>
<evidence type="ECO:0000259" key="4">
    <source>
        <dbReference type="Pfam" id="PF00724"/>
    </source>
</evidence>
<dbReference type="AlphaFoldDB" id="A0A1X0R5Y2"/>